<accession>A0A158QL36</accession>
<dbReference type="EMBL" id="UZAF01016377">
    <property type="protein sequence ID" value="VDO26808.1"/>
    <property type="molecule type" value="Genomic_DNA"/>
</dbReference>
<name>A0A158QL36_HAEPC</name>
<gene>
    <name evidence="1" type="ORF">HPLM_LOCUS5696</name>
</gene>
<protein>
    <submittedName>
        <fullName evidence="3">PH domain-containing protein</fullName>
    </submittedName>
</protein>
<reference evidence="3" key="1">
    <citation type="submission" date="2016-04" db="UniProtKB">
        <authorList>
            <consortium name="WormBaseParasite"/>
        </authorList>
    </citation>
    <scope>IDENTIFICATION</scope>
</reference>
<dbReference type="STRING" id="6290.A0A158QL36"/>
<evidence type="ECO:0000313" key="1">
    <source>
        <dbReference type="EMBL" id="VDO26808.1"/>
    </source>
</evidence>
<evidence type="ECO:0000313" key="2">
    <source>
        <dbReference type="Proteomes" id="UP000268014"/>
    </source>
</evidence>
<proteinExistence type="predicted"/>
<dbReference type="AlphaFoldDB" id="A0A158QL36"/>
<dbReference type="Proteomes" id="UP000268014">
    <property type="component" value="Unassembled WGS sequence"/>
</dbReference>
<reference evidence="1 2" key="2">
    <citation type="submission" date="2018-11" db="EMBL/GenBank/DDBJ databases">
        <authorList>
            <consortium name="Pathogen Informatics"/>
        </authorList>
    </citation>
    <scope>NUCLEOTIDE SEQUENCE [LARGE SCALE GENOMIC DNA]</scope>
    <source>
        <strain evidence="1 2">MHpl1</strain>
    </source>
</reference>
<dbReference type="WBParaSite" id="HPLM_0000570401-mRNA-1">
    <property type="protein sequence ID" value="HPLM_0000570401-mRNA-1"/>
    <property type="gene ID" value="HPLM_0000570401"/>
</dbReference>
<dbReference type="OrthoDB" id="5817051at2759"/>
<keyword evidence="2" id="KW-1185">Reference proteome</keyword>
<organism evidence="3">
    <name type="scientific">Haemonchus placei</name>
    <name type="common">Barber's pole worm</name>
    <dbReference type="NCBI Taxonomy" id="6290"/>
    <lineage>
        <taxon>Eukaryota</taxon>
        <taxon>Metazoa</taxon>
        <taxon>Ecdysozoa</taxon>
        <taxon>Nematoda</taxon>
        <taxon>Chromadorea</taxon>
        <taxon>Rhabditida</taxon>
        <taxon>Rhabditina</taxon>
        <taxon>Rhabditomorpha</taxon>
        <taxon>Strongyloidea</taxon>
        <taxon>Trichostrongylidae</taxon>
        <taxon>Haemonchus</taxon>
    </lineage>
</organism>
<sequence>MYTDIHQKPFAERTLLLVPITSKSRIMVTTHLNTLVLLSNNTADVRGHDFYLTTENHNTMLAWKKAFERQIDDCAIWGNFAYRATKLTSEEPTDPVKETLSRAEGSRLYDKISIEDKF</sequence>
<evidence type="ECO:0000313" key="3">
    <source>
        <dbReference type="WBParaSite" id="HPLM_0000570401-mRNA-1"/>
    </source>
</evidence>